<dbReference type="GO" id="GO:0005739">
    <property type="term" value="C:mitochondrion"/>
    <property type="evidence" value="ECO:0000318"/>
    <property type="project" value="GO_Central"/>
</dbReference>
<evidence type="ECO:0000256" key="3">
    <source>
        <dbReference type="ARBA" id="ARBA00022862"/>
    </source>
</evidence>
<dbReference type="Gene3D" id="1.10.287.990">
    <property type="entry name" value="Fe,Mn superoxide dismutase (SOD) domain"/>
    <property type="match status" value="1"/>
</dbReference>
<dbReference type="HOGENOM" id="CLU_031625_2_0_1"/>
<feature type="binding site" evidence="6">
    <location>
        <position position="96"/>
    </location>
    <ligand>
        <name>Mn(2+)</name>
        <dbReference type="ChEBI" id="CHEBI:29035"/>
    </ligand>
</feature>
<dbReference type="SUPFAM" id="SSF54719">
    <property type="entry name" value="Fe,Mn superoxide dismutase (SOD), C-terminal domain"/>
    <property type="match status" value="1"/>
</dbReference>
<dbReference type="Gene3D" id="3.55.40.20">
    <property type="entry name" value="Iron/manganese superoxide dismutase, C-terminal domain"/>
    <property type="match status" value="1"/>
</dbReference>
<evidence type="ECO:0000256" key="7">
    <source>
        <dbReference type="RuleBase" id="RU000414"/>
    </source>
</evidence>
<dbReference type="PANTHER" id="PTHR11404">
    <property type="entry name" value="SUPEROXIDE DISMUTASE 2"/>
    <property type="match status" value="1"/>
</dbReference>
<dbReference type="JaponicusDB" id="SJAG_03303">
    <property type="gene designation" value="sod2"/>
</dbReference>
<comment type="function">
    <text evidence="7">Destroys radicals which are normally produced within the cells and which are toxic to biological systems.</text>
</comment>
<dbReference type="InterPro" id="IPR036324">
    <property type="entry name" value="Mn/Fe_SOD_N_sf"/>
</dbReference>
<protein>
    <recommendedName>
        <fullName evidence="7">Superoxide dismutase</fullName>
        <ecNumber evidence="7">1.15.1.1</ecNumber>
    </recommendedName>
</protein>
<dbReference type="GO" id="GO:0005759">
    <property type="term" value="C:mitochondrial matrix"/>
    <property type="evidence" value="ECO:0007669"/>
    <property type="project" value="EnsemblFungi"/>
</dbReference>
<comment type="catalytic activity">
    <reaction evidence="5 7">
        <text>2 superoxide + 2 H(+) = H2O2 + O2</text>
        <dbReference type="Rhea" id="RHEA:20696"/>
        <dbReference type="ChEBI" id="CHEBI:15378"/>
        <dbReference type="ChEBI" id="CHEBI:15379"/>
        <dbReference type="ChEBI" id="CHEBI:16240"/>
        <dbReference type="ChEBI" id="CHEBI:18421"/>
        <dbReference type="EC" id="1.15.1.1"/>
    </reaction>
</comment>
<comment type="similarity">
    <text evidence="1 7">Belongs to the iron/manganese superoxide dismutase family.</text>
</comment>
<dbReference type="InterPro" id="IPR019832">
    <property type="entry name" value="Mn/Fe_SOD_C"/>
</dbReference>
<keyword evidence="3" id="KW-0049">Antioxidant</keyword>
<evidence type="ECO:0000313" key="11">
    <source>
        <dbReference type="JaponicusDB" id="SJAG_03303"/>
    </source>
</evidence>
<dbReference type="InterPro" id="IPR001189">
    <property type="entry name" value="Mn/Fe_SOD"/>
</dbReference>
<evidence type="ECO:0000313" key="12">
    <source>
        <dbReference type="Proteomes" id="UP000001744"/>
    </source>
</evidence>
<dbReference type="GO" id="GO:0004784">
    <property type="term" value="F:superoxide dismutase activity"/>
    <property type="evidence" value="ECO:0000318"/>
    <property type="project" value="GO_Central"/>
</dbReference>
<accession>B6K3W1</accession>
<evidence type="ECO:0000259" key="8">
    <source>
        <dbReference type="Pfam" id="PF00081"/>
    </source>
</evidence>
<dbReference type="Proteomes" id="UP000001744">
    <property type="component" value="Unassembled WGS sequence"/>
</dbReference>
<dbReference type="Pfam" id="PF02777">
    <property type="entry name" value="Sod_Fe_C"/>
    <property type="match status" value="1"/>
</dbReference>
<dbReference type="GeneID" id="7052472"/>
<dbReference type="GO" id="GO:0030145">
    <property type="term" value="F:manganese ion binding"/>
    <property type="evidence" value="ECO:0000318"/>
    <property type="project" value="GO_Central"/>
</dbReference>
<dbReference type="AlphaFoldDB" id="B6K3W1"/>
<feature type="domain" description="Manganese/iron superoxide dismutase N-terminal" evidence="8">
    <location>
        <begin position="27"/>
        <end position="104"/>
    </location>
</feature>
<dbReference type="PANTHER" id="PTHR11404:SF6">
    <property type="entry name" value="SUPEROXIDE DISMUTASE [MN], MITOCHONDRIAL"/>
    <property type="match status" value="1"/>
</dbReference>
<dbReference type="OMA" id="DHHGNVG"/>
<keyword evidence="2 6" id="KW-0479">Metal-binding</keyword>
<name>B6K3W1_SCHJY</name>
<dbReference type="SUPFAM" id="SSF46609">
    <property type="entry name" value="Fe,Mn superoxide dismutase (SOD), N-terminal domain"/>
    <property type="match status" value="1"/>
</dbReference>
<dbReference type="InterPro" id="IPR019831">
    <property type="entry name" value="Mn/Fe_SOD_N"/>
</dbReference>
<feature type="binding site" evidence="6">
    <location>
        <position position="181"/>
    </location>
    <ligand>
        <name>Mn(2+)</name>
        <dbReference type="ChEBI" id="CHEBI:29035"/>
    </ligand>
</feature>
<feature type="binding site" evidence="6">
    <location>
        <position position="185"/>
    </location>
    <ligand>
        <name>Mn(2+)</name>
        <dbReference type="ChEBI" id="CHEBI:29035"/>
    </ligand>
</feature>
<dbReference type="InterPro" id="IPR050265">
    <property type="entry name" value="Fe/Mn_Superoxide_Dismutase"/>
</dbReference>
<evidence type="ECO:0000259" key="9">
    <source>
        <dbReference type="Pfam" id="PF02777"/>
    </source>
</evidence>
<evidence type="ECO:0000256" key="2">
    <source>
        <dbReference type="ARBA" id="ARBA00022723"/>
    </source>
</evidence>
<dbReference type="EC" id="1.15.1.1" evidence="7"/>
<keyword evidence="4 7" id="KW-0560">Oxidoreductase</keyword>
<dbReference type="OrthoDB" id="239262at2759"/>
<gene>
    <name evidence="11" type="primary">sod2</name>
    <name evidence="10" type="ORF">SJAG_03303</name>
</gene>
<feature type="domain" description="Manganese/iron superoxide dismutase C-terminal" evidence="9">
    <location>
        <begin position="117"/>
        <end position="214"/>
    </location>
</feature>
<feature type="binding site" evidence="6">
    <location>
        <position position="50"/>
    </location>
    <ligand>
        <name>Mn(2+)</name>
        <dbReference type="ChEBI" id="CHEBI:29035"/>
    </ligand>
</feature>
<reference evidence="10 12" key="1">
    <citation type="journal article" date="2011" name="Science">
        <title>Comparative functional genomics of the fission yeasts.</title>
        <authorList>
            <person name="Rhind N."/>
            <person name="Chen Z."/>
            <person name="Yassour M."/>
            <person name="Thompson D.A."/>
            <person name="Haas B.J."/>
            <person name="Habib N."/>
            <person name="Wapinski I."/>
            <person name="Roy S."/>
            <person name="Lin M.F."/>
            <person name="Heiman D.I."/>
            <person name="Young S.K."/>
            <person name="Furuya K."/>
            <person name="Guo Y."/>
            <person name="Pidoux A."/>
            <person name="Chen H.M."/>
            <person name="Robbertse B."/>
            <person name="Goldberg J.M."/>
            <person name="Aoki K."/>
            <person name="Bayne E.H."/>
            <person name="Berlin A.M."/>
            <person name="Desjardins C.A."/>
            <person name="Dobbs E."/>
            <person name="Dukaj L."/>
            <person name="Fan L."/>
            <person name="FitzGerald M.G."/>
            <person name="French C."/>
            <person name="Gujja S."/>
            <person name="Hansen K."/>
            <person name="Keifenheim D."/>
            <person name="Levin J.Z."/>
            <person name="Mosher R.A."/>
            <person name="Mueller C.A."/>
            <person name="Pfiffner J."/>
            <person name="Priest M."/>
            <person name="Russ C."/>
            <person name="Smialowska A."/>
            <person name="Swoboda P."/>
            <person name="Sykes S.M."/>
            <person name="Vaughn M."/>
            <person name="Vengrova S."/>
            <person name="Yoder R."/>
            <person name="Zeng Q."/>
            <person name="Allshire R."/>
            <person name="Baulcombe D."/>
            <person name="Birren B.W."/>
            <person name="Brown W."/>
            <person name="Ekwall K."/>
            <person name="Kellis M."/>
            <person name="Leatherwood J."/>
            <person name="Levin H."/>
            <person name="Margalit H."/>
            <person name="Martienssen R."/>
            <person name="Nieduszynski C.A."/>
            <person name="Spatafora J.W."/>
            <person name="Friedman N."/>
            <person name="Dalgaard J.Z."/>
            <person name="Baumann P."/>
            <person name="Niki H."/>
            <person name="Regev A."/>
            <person name="Nusbaum C."/>
        </authorList>
    </citation>
    <scope>NUCLEOTIDE SEQUENCE [LARGE SCALE GENOMIC DNA]</scope>
    <source>
        <strain evidence="12">yFS275 / FY16936</strain>
    </source>
</reference>
<dbReference type="STRING" id="402676.B6K3W1"/>
<dbReference type="PIRSF" id="PIRSF000349">
    <property type="entry name" value="SODismutase"/>
    <property type="match status" value="1"/>
</dbReference>
<dbReference type="RefSeq" id="XP_002174461.2">
    <property type="nucleotide sequence ID" value="XM_002174425.2"/>
</dbReference>
<organism evidence="10 12">
    <name type="scientific">Schizosaccharomyces japonicus (strain yFS275 / FY16936)</name>
    <name type="common">Fission yeast</name>
    <dbReference type="NCBI Taxonomy" id="402676"/>
    <lineage>
        <taxon>Eukaryota</taxon>
        <taxon>Fungi</taxon>
        <taxon>Dikarya</taxon>
        <taxon>Ascomycota</taxon>
        <taxon>Taphrinomycotina</taxon>
        <taxon>Schizosaccharomycetes</taxon>
        <taxon>Schizosaccharomycetales</taxon>
        <taxon>Schizosaccharomycetaceae</taxon>
        <taxon>Schizosaccharomyces</taxon>
    </lineage>
</organism>
<sequence length="217" mass="24365">MFRSLTTMGINAARFAVSATKIHTKATLPALDYAYEALEPILSSHLLHLHHDKHHQTYVNNLNAAEEKLKDPSLDLHTQIALQSAIKFNGGGHVNHSIYWKNLAPKSAGGGAFNAQAPLGQAIVKKWGSFEAFKKNFNTQLAAIQGSGWGWLIKDADGSLRITTTMNQDTILDATPVITIDAWEHAYYPQYENRKAEYYENIWQIINWKEAEARYEA</sequence>
<evidence type="ECO:0000256" key="1">
    <source>
        <dbReference type="ARBA" id="ARBA00008714"/>
    </source>
</evidence>
<evidence type="ECO:0000256" key="6">
    <source>
        <dbReference type="PIRSR" id="PIRSR000349-1"/>
    </source>
</evidence>
<evidence type="ECO:0000256" key="4">
    <source>
        <dbReference type="ARBA" id="ARBA00023002"/>
    </source>
</evidence>
<keyword evidence="12" id="KW-1185">Reference proteome</keyword>
<dbReference type="InterPro" id="IPR019833">
    <property type="entry name" value="Mn/Fe_SOD_BS"/>
</dbReference>
<dbReference type="FunFam" id="3.55.40.20:FF:000004">
    <property type="entry name" value="Superoxide dismutase [Fe]"/>
    <property type="match status" value="1"/>
</dbReference>
<evidence type="ECO:0000313" key="10">
    <source>
        <dbReference type="EMBL" id="EEB08168.2"/>
    </source>
</evidence>
<dbReference type="EMBL" id="KE651167">
    <property type="protein sequence ID" value="EEB08168.2"/>
    <property type="molecule type" value="Genomic_DNA"/>
</dbReference>
<dbReference type="PRINTS" id="PR01703">
    <property type="entry name" value="MNSODISMTASE"/>
</dbReference>
<dbReference type="InterPro" id="IPR036314">
    <property type="entry name" value="SOD_C_sf"/>
</dbReference>
<proteinExistence type="inferred from homology"/>
<dbReference type="FunFam" id="1.10.287.990:FF:000001">
    <property type="entry name" value="Superoxide dismutase"/>
    <property type="match status" value="1"/>
</dbReference>
<dbReference type="Pfam" id="PF00081">
    <property type="entry name" value="Sod_Fe_N"/>
    <property type="match status" value="1"/>
</dbReference>
<evidence type="ECO:0000256" key="5">
    <source>
        <dbReference type="ARBA" id="ARBA00049204"/>
    </source>
</evidence>
<dbReference type="PROSITE" id="PS00088">
    <property type="entry name" value="SOD_MN"/>
    <property type="match status" value="1"/>
</dbReference>
<dbReference type="VEuPathDB" id="FungiDB:SJAG_03303"/>
<dbReference type="eggNOG" id="KOG0876">
    <property type="taxonomic scope" value="Eukaryota"/>
</dbReference>